<evidence type="ECO:0000313" key="1">
    <source>
        <dbReference type="EMBL" id="QOI43800.1"/>
    </source>
</evidence>
<reference evidence="1" key="1">
    <citation type="submission" date="2019-09" db="EMBL/GenBank/DDBJ databases">
        <title>Comparative Genomics of Leptospira interrogans Reveals Genome Plasticity - A Common Adaptive Strategy for Survival in Various Hosts.</title>
        <authorList>
            <person name="Ramli S.R."/>
            <person name="Bunk B."/>
            <person name="Goris M."/>
            <person name="Bhuju S."/>
            <person name="Jarek M."/>
            <person name="Sproer C."/>
            <person name="Mustakim S."/>
            <person name="Strommenger B."/>
            <person name="Pessler F."/>
        </authorList>
    </citation>
    <scope>NUCLEOTIDE SEQUENCE</scope>
    <source>
        <strain evidence="1">782</strain>
    </source>
</reference>
<organism evidence="1 2">
    <name type="scientific">Leptospira interrogans serovar Canicola</name>
    <dbReference type="NCBI Taxonomy" id="211880"/>
    <lineage>
        <taxon>Bacteria</taxon>
        <taxon>Pseudomonadati</taxon>
        <taxon>Spirochaetota</taxon>
        <taxon>Spirochaetia</taxon>
        <taxon>Leptospirales</taxon>
        <taxon>Leptospiraceae</taxon>
        <taxon>Leptospira</taxon>
    </lineage>
</organism>
<protein>
    <submittedName>
        <fullName evidence="1">Uncharacterized protein</fullName>
    </submittedName>
</protein>
<sequence>MVLFSCVRLVNGVFTFIRKYSVTLDKFWKYRDATNHDSTTHNYIIKYLIFCMESVFCDKINGTQFYRDQ</sequence>
<name>A0AAP9WD54_LEPIR</name>
<dbReference type="EMBL" id="CP043884">
    <property type="protein sequence ID" value="QOI43800.1"/>
    <property type="molecule type" value="Genomic_DNA"/>
</dbReference>
<dbReference type="AlphaFoldDB" id="A0AAP9WD54"/>
<gene>
    <name evidence="1" type="ORF">Lepto782_17120</name>
</gene>
<proteinExistence type="predicted"/>
<dbReference type="Proteomes" id="UP000663124">
    <property type="component" value="Chromosome 1"/>
</dbReference>
<evidence type="ECO:0000313" key="2">
    <source>
        <dbReference type="Proteomes" id="UP000663124"/>
    </source>
</evidence>
<accession>A0AAP9WD54</accession>